<dbReference type="EMBL" id="MHWZ01000009">
    <property type="protein sequence ID" value="OHB17975.1"/>
    <property type="molecule type" value="Genomic_DNA"/>
</dbReference>
<dbReference type="InterPro" id="IPR015413">
    <property type="entry name" value="Methionyl/Leucyl_tRNA_Synth"/>
</dbReference>
<evidence type="ECO:0000256" key="6">
    <source>
        <dbReference type="ARBA" id="ARBA00022840"/>
    </source>
</evidence>
<comment type="caution">
    <text evidence="12">The sequence shown here is derived from an EMBL/GenBank/DDBJ whole genome shotgun (WGS) entry which is preliminary data.</text>
</comment>
<evidence type="ECO:0000256" key="8">
    <source>
        <dbReference type="ARBA" id="ARBA00023146"/>
    </source>
</evidence>
<dbReference type="FunFam" id="2.170.220.10:FF:000003">
    <property type="entry name" value="Methionine--tRNA ligase"/>
    <property type="match status" value="1"/>
</dbReference>
<dbReference type="CDD" id="cd00814">
    <property type="entry name" value="MetRS_core"/>
    <property type="match status" value="1"/>
</dbReference>
<dbReference type="Gene3D" id="3.40.50.620">
    <property type="entry name" value="HUPs"/>
    <property type="match status" value="1"/>
</dbReference>
<proteinExistence type="inferred from homology"/>
<dbReference type="InterPro" id="IPR033911">
    <property type="entry name" value="MetRS_core"/>
</dbReference>
<keyword evidence="5 10" id="KW-0547">Nucleotide-binding</keyword>
<dbReference type="Proteomes" id="UP000176868">
    <property type="component" value="Unassembled WGS sequence"/>
</dbReference>
<evidence type="ECO:0000256" key="4">
    <source>
        <dbReference type="ARBA" id="ARBA00022598"/>
    </source>
</evidence>
<dbReference type="EC" id="6.1.1.10" evidence="2"/>
<dbReference type="InterPro" id="IPR014758">
    <property type="entry name" value="Met-tRNA_synth"/>
</dbReference>
<name>A0A1G2V8R1_9BACT</name>
<evidence type="ECO:0000256" key="9">
    <source>
        <dbReference type="ARBA" id="ARBA00030904"/>
    </source>
</evidence>
<dbReference type="PANTHER" id="PTHR43326">
    <property type="entry name" value="METHIONYL-TRNA SYNTHETASE"/>
    <property type="match status" value="1"/>
</dbReference>
<keyword evidence="7 10" id="KW-0648">Protein biosynthesis</keyword>
<evidence type="ECO:0000256" key="10">
    <source>
        <dbReference type="RuleBase" id="RU363039"/>
    </source>
</evidence>
<gene>
    <name evidence="12" type="ORF">A2544_00065</name>
</gene>
<comment type="function">
    <text evidence="1">Is required not only for elongation of protein synthesis but also for the initiation of all mRNA translation through initiator tRNA(fMet) aminoacylation.</text>
</comment>
<dbReference type="NCBIfam" id="TIGR00398">
    <property type="entry name" value="metG"/>
    <property type="match status" value="1"/>
</dbReference>
<evidence type="ECO:0000313" key="13">
    <source>
        <dbReference type="Proteomes" id="UP000176868"/>
    </source>
</evidence>
<dbReference type="GO" id="GO:0005524">
    <property type="term" value="F:ATP binding"/>
    <property type="evidence" value="ECO:0007669"/>
    <property type="project" value="UniProtKB-KW"/>
</dbReference>
<evidence type="ECO:0000256" key="5">
    <source>
        <dbReference type="ARBA" id="ARBA00022741"/>
    </source>
</evidence>
<dbReference type="AlphaFoldDB" id="A0A1G2V8R1"/>
<keyword evidence="6 10" id="KW-0067">ATP-binding</keyword>
<evidence type="ECO:0000313" key="12">
    <source>
        <dbReference type="EMBL" id="OHB17975.1"/>
    </source>
</evidence>
<feature type="domain" description="Methionyl/Leucyl tRNA synthetase" evidence="11">
    <location>
        <begin position="139"/>
        <end position="361"/>
    </location>
</feature>
<evidence type="ECO:0000256" key="1">
    <source>
        <dbReference type="ARBA" id="ARBA00003314"/>
    </source>
</evidence>
<protein>
    <recommendedName>
        <fullName evidence="3">Methionine--tRNA ligase</fullName>
        <ecNumber evidence="2">6.1.1.10</ecNumber>
    </recommendedName>
    <alternativeName>
        <fullName evidence="9">Methionyl-tRNA synthetase</fullName>
    </alternativeName>
</protein>
<reference evidence="12 13" key="1">
    <citation type="journal article" date="2016" name="Nat. Commun.">
        <title>Thousands of microbial genomes shed light on interconnected biogeochemical processes in an aquifer system.</title>
        <authorList>
            <person name="Anantharaman K."/>
            <person name="Brown C.T."/>
            <person name="Hug L.A."/>
            <person name="Sharon I."/>
            <person name="Castelle C.J."/>
            <person name="Probst A.J."/>
            <person name="Thomas B.C."/>
            <person name="Singh A."/>
            <person name="Wilkins M.J."/>
            <person name="Karaoz U."/>
            <person name="Brodie E.L."/>
            <person name="Williams K.H."/>
            <person name="Hubbard S.S."/>
            <person name="Banfield J.F."/>
        </authorList>
    </citation>
    <scope>NUCLEOTIDE SEQUENCE [LARGE SCALE GENOMIC DNA]</scope>
</reference>
<dbReference type="InterPro" id="IPR009080">
    <property type="entry name" value="tRNAsynth_Ia_anticodon-bd"/>
</dbReference>
<evidence type="ECO:0000259" key="11">
    <source>
        <dbReference type="Pfam" id="PF09334"/>
    </source>
</evidence>
<dbReference type="GO" id="GO:0004825">
    <property type="term" value="F:methionine-tRNA ligase activity"/>
    <property type="evidence" value="ECO:0007669"/>
    <property type="project" value="UniProtKB-EC"/>
</dbReference>
<dbReference type="STRING" id="1802782.A2544_00065"/>
<dbReference type="PANTHER" id="PTHR43326:SF1">
    <property type="entry name" value="METHIONINE--TRNA LIGASE, MITOCHONDRIAL"/>
    <property type="match status" value="1"/>
</dbReference>
<dbReference type="SUPFAM" id="SSF47323">
    <property type="entry name" value="Anticodon-binding domain of a subclass of class I aminoacyl-tRNA synthetases"/>
    <property type="match status" value="1"/>
</dbReference>
<evidence type="ECO:0000256" key="7">
    <source>
        <dbReference type="ARBA" id="ARBA00022917"/>
    </source>
</evidence>
<dbReference type="PRINTS" id="PR01041">
    <property type="entry name" value="TRNASYNTHMET"/>
</dbReference>
<keyword evidence="4 10" id="KW-0436">Ligase</keyword>
<dbReference type="SUPFAM" id="SSF52374">
    <property type="entry name" value="Nucleotidylyl transferase"/>
    <property type="match status" value="1"/>
</dbReference>
<accession>A0A1G2V8R1</accession>
<dbReference type="GO" id="GO:0006431">
    <property type="term" value="P:methionyl-tRNA aminoacylation"/>
    <property type="evidence" value="ECO:0007669"/>
    <property type="project" value="InterPro"/>
</dbReference>
<organism evidence="12 13">
    <name type="scientific">Candidatus Zambryskibacteria bacterium RIFOXYD2_FULL_43_10</name>
    <dbReference type="NCBI Taxonomy" id="1802782"/>
    <lineage>
        <taxon>Bacteria</taxon>
        <taxon>Candidatus Zambryskiibacteriota</taxon>
    </lineage>
</organism>
<sequence length="469" mass="54171">MKSFYITTTLPYVNAEPHIGFAMELVHADIIARWKQLNGFDVFFNTGTDEHGLKIYQAALIENKTPQAYTDELAQKFKNLQLLLGLSDDLHFIRTTDEHHKKAAQEFWKLCKNAGDIYKKEYKIRYCVGCELEKTDSGLADGRCPIHPNKELEMIEEENYFFRLSKYGPKLLEFYDKNPDFVIPDFRLNEMRALIGRGLEDFSISRLKSKMPWGIDVPGDSNHVQYVWFDALVNYISTIGWPDDMDKFNKYWPVVQFAGKDQVRQQVVMWQAMLMSAGLLPSKQIVIHGFINYEGQKMSKSLGNVISPQEVIDEYGVDALRYFVAREFNQFEDMDISREKLRSAYNANLANGLGNLVSRVMTMAEAHLKSPVTISEWEDMSEFFAILDKFEINKATNYIWAKIGELDALIQKEKPWESKDTKVITNLVAKLYSIARMLNPIMPETSNKIKELVQANKKPSEPLFLRKDA</sequence>
<dbReference type="InterPro" id="IPR023457">
    <property type="entry name" value="Met-tRNA_synth_2"/>
</dbReference>
<comment type="similarity">
    <text evidence="10">Belongs to the class-I aminoacyl-tRNA synthetase family.</text>
</comment>
<keyword evidence="8 10" id="KW-0030">Aminoacyl-tRNA synthetase</keyword>
<dbReference type="Pfam" id="PF09334">
    <property type="entry name" value="tRNA-synt_1g"/>
    <property type="match status" value="1"/>
</dbReference>
<evidence type="ECO:0000256" key="2">
    <source>
        <dbReference type="ARBA" id="ARBA00012838"/>
    </source>
</evidence>
<dbReference type="Gene3D" id="1.10.730.10">
    <property type="entry name" value="Isoleucyl-tRNA Synthetase, Domain 1"/>
    <property type="match status" value="1"/>
</dbReference>
<evidence type="ECO:0000256" key="3">
    <source>
        <dbReference type="ARBA" id="ARBA00018753"/>
    </source>
</evidence>
<dbReference type="Gene3D" id="2.170.220.10">
    <property type="match status" value="1"/>
</dbReference>
<dbReference type="InterPro" id="IPR014729">
    <property type="entry name" value="Rossmann-like_a/b/a_fold"/>
</dbReference>